<gene>
    <name evidence="1" type="ORF">E1286_15375</name>
</gene>
<comment type="caution">
    <text evidence="1">The sequence shown here is derived from an EMBL/GenBank/DDBJ whole genome shotgun (WGS) entry which is preliminary data.</text>
</comment>
<evidence type="ECO:0000313" key="2">
    <source>
        <dbReference type="Proteomes" id="UP000295302"/>
    </source>
</evidence>
<dbReference type="Proteomes" id="UP000295302">
    <property type="component" value="Unassembled WGS sequence"/>
</dbReference>
<protein>
    <submittedName>
        <fullName evidence="1">NAD-dependent epimerase</fullName>
    </submittedName>
</protein>
<organism evidence="1 2">
    <name type="scientific">Nonomuraea terrae</name>
    <dbReference type="NCBI Taxonomy" id="2530383"/>
    <lineage>
        <taxon>Bacteria</taxon>
        <taxon>Bacillati</taxon>
        <taxon>Actinomycetota</taxon>
        <taxon>Actinomycetes</taxon>
        <taxon>Streptosporangiales</taxon>
        <taxon>Streptosporangiaceae</taxon>
        <taxon>Nonomuraea</taxon>
    </lineage>
</organism>
<dbReference type="PANTHER" id="PTHR48079:SF6">
    <property type="entry name" value="NAD(P)-BINDING DOMAIN-CONTAINING PROTEIN-RELATED"/>
    <property type="match status" value="1"/>
</dbReference>
<accession>A0A4R4YVI0</accession>
<keyword evidence="2" id="KW-1185">Reference proteome</keyword>
<dbReference type="AlphaFoldDB" id="A0A4R4YVI0"/>
<dbReference type="Gene3D" id="3.40.50.720">
    <property type="entry name" value="NAD(P)-binding Rossmann-like Domain"/>
    <property type="match status" value="1"/>
</dbReference>
<dbReference type="PANTHER" id="PTHR48079">
    <property type="entry name" value="PROTEIN YEEZ"/>
    <property type="match status" value="1"/>
</dbReference>
<dbReference type="InterPro" id="IPR051783">
    <property type="entry name" value="NAD(P)-dependent_oxidoreduct"/>
</dbReference>
<proteinExistence type="predicted"/>
<dbReference type="OrthoDB" id="7941246at2"/>
<reference evidence="1 2" key="1">
    <citation type="submission" date="2019-03" db="EMBL/GenBank/DDBJ databases">
        <title>Draft genome sequences of novel Actinobacteria.</title>
        <authorList>
            <person name="Sahin N."/>
            <person name="Ay H."/>
            <person name="Saygin H."/>
        </authorList>
    </citation>
    <scope>NUCLEOTIDE SEQUENCE [LARGE SCALE GENOMIC DNA]</scope>
    <source>
        <strain evidence="1 2">CH32</strain>
    </source>
</reference>
<sequence>MRLLIIGGTSFVGRTIVGDALGRGHEVTTFNRGLTGKDLDGVEALRGDRSTDEGVRPLAGRRFDAVIDPGGLVPAHVLRTARAVADSSPFYAFVSTTAVYQAWNAEVDESATTWPGVADQDGDPADLAHLPVHKRGCELAVEQTYGLGACLVARAGSIVGPHDNLGQLPWWLTRIAQGGRVIAPGDPARGLQLIDVRDLSTFVLAQVEAQAAGMHNVVPDGPNTTMGRLVDTCVQATGSDAVPVWMDEGFLLSRGVRPWTEVPLWIPDVPETAGFWAVSGASAKAAGLRTRPFGDSVRDTWGWLRSGGEVEAAPGTPPLGLAGEKEQQVLAAWDSAGVLQRRRTGWSGWAG</sequence>
<dbReference type="GO" id="GO:0004029">
    <property type="term" value="F:aldehyde dehydrogenase (NAD+) activity"/>
    <property type="evidence" value="ECO:0007669"/>
    <property type="project" value="TreeGrafter"/>
</dbReference>
<evidence type="ECO:0000313" key="1">
    <source>
        <dbReference type="EMBL" id="TDD48524.1"/>
    </source>
</evidence>
<dbReference type="SUPFAM" id="SSF51735">
    <property type="entry name" value="NAD(P)-binding Rossmann-fold domains"/>
    <property type="match status" value="1"/>
</dbReference>
<dbReference type="GO" id="GO:0005737">
    <property type="term" value="C:cytoplasm"/>
    <property type="evidence" value="ECO:0007669"/>
    <property type="project" value="TreeGrafter"/>
</dbReference>
<dbReference type="RefSeq" id="WP_132612973.1">
    <property type="nucleotide sequence ID" value="NZ_SMKQ01000037.1"/>
</dbReference>
<dbReference type="InterPro" id="IPR036291">
    <property type="entry name" value="NAD(P)-bd_dom_sf"/>
</dbReference>
<name>A0A4R4YVI0_9ACTN</name>
<dbReference type="EMBL" id="SMKQ01000037">
    <property type="protein sequence ID" value="TDD48524.1"/>
    <property type="molecule type" value="Genomic_DNA"/>
</dbReference>